<evidence type="ECO:0000256" key="10">
    <source>
        <dbReference type="RuleBase" id="RU367007"/>
    </source>
</evidence>
<feature type="transmembrane region" description="Helical" evidence="10">
    <location>
        <begin position="109"/>
        <end position="129"/>
    </location>
</feature>
<keyword evidence="6 10" id="KW-0812">Transmembrane</keyword>
<dbReference type="PANTHER" id="PTHR10050:SF46">
    <property type="entry name" value="PROTEIN O-MANNOSYL-TRANSFERASE 2"/>
    <property type="match status" value="1"/>
</dbReference>
<reference evidence="14" key="2">
    <citation type="submission" date="2020-09" db="EMBL/GenBank/DDBJ databases">
        <authorList>
            <person name="Sun Q."/>
            <person name="Zhou Y."/>
        </authorList>
    </citation>
    <scope>NUCLEOTIDE SEQUENCE</scope>
    <source>
        <strain evidence="14">CGMCC 1.15388</strain>
    </source>
</reference>
<evidence type="ECO:0000256" key="7">
    <source>
        <dbReference type="ARBA" id="ARBA00022989"/>
    </source>
</evidence>
<dbReference type="InterPro" id="IPR003342">
    <property type="entry name" value="ArnT-like_N"/>
</dbReference>
<feature type="transmembrane region" description="Helical" evidence="10">
    <location>
        <begin position="405"/>
        <end position="422"/>
    </location>
</feature>
<evidence type="ECO:0000259" key="13">
    <source>
        <dbReference type="Pfam" id="PF16192"/>
    </source>
</evidence>
<dbReference type="InterPro" id="IPR027005">
    <property type="entry name" value="PMT-like"/>
</dbReference>
<protein>
    <recommendedName>
        <fullName evidence="9 10">Polyprenol-phosphate-mannose--protein mannosyltransferase</fullName>
        <ecNumber evidence="10">2.4.1.-</ecNumber>
    </recommendedName>
</protein>
<dbReference type="PANTHER" id="PTHR10050">
    <property type="entry name" value="DOLICHYL-PHOSPHATE-MANNOSE--PROTEIN MANNOSYLTRANSFERASE"/>
    <property type="match status" value="1"/>
</dbReference>
<keyword evidence="7 10" id="KW-1133">Transmembrane helix</keyword>
<evidence type="ECO:0000256" key="2">
    <source>
        <dbReference type="ARBA" id="ARBA00004922"/>
    </source>
</evidence>
<feature type="transmembrane region" description="Helical" evidence="10">
    <location>
        <begin position="245"/>
        <end position="262"/>
    </location>
</feature>
<evidence type="ECO:0000256" key="8">
    <source>
        <dbReference type="ARBA" id="ARBA00023136"/>
    </source>
</evidence>
<comment type="function">
    <text evidence="10">Protein O-mannosyltransferase that catalyzes the transfer of a single mannose residue from a polyprenol phospho-mannosyl lipidic donor to the hydroxyl group of selected serine and threonine residues in acceptor proteins.</text>
</comment>
<keyword evidence="5 10" id="KW-0808">Transferase</keyword>
<comment type="pathway">
    <text evidence="2 10">Protein modification; protein glycosylation.</text>
</comment>
<keyword evidence="10" id="KW-1003">Cell membrane</keyword>
<accession>A0A917AS71</accession>
<keyword evidence="4 10" id="KW-0328">Glycosyltransferase</keyword>
<proteinExistence type="inferred from homology"/>
<evidence type="ECO:0000256" key="5">
    <source>
        <dbReference type="ARBA" id="ARBA00022679"/>
    </source>
</evidence>
<dbReference type="EMBL" id="BMIS01000004">
    <property type="protein sequence ID" value="GGE66174.1"/>
    <property type="molecule type" value="Genomic_DNA"/>
</dbReference>
<dbReference type="Pfam" id="PF02366">
    <property type="entry name" value="PMT"/>
    <property type="match status" value="1"/>
</dbReference>
<evidence type="ECO:0000256" key="11">
    <source>
        <dbReference type="SAM" id="MobiDB-lite"/>
    </source>
</evidence>
<dbReference type="AlphaFoldDB" id="A0A917AS71"/>
<evidence type="ECO:0000256" key="3">
    <source>
        <dbReference type="ARBA" id="ARBA00007222"/>
    </source>
</evidence>
<feature type="transmembrane region" description="Helical" evidence="10">
    <location>
        <begin position="429"/>
        <end position="446"/>
    </location>
</feature>
<evidence type="ECO:0000313" key="15">
    <source>
        <dbReference type="Proteomes" id="UP000633136"/>
    </source>
</evidence>
<feature type="transmembrane region" description="Helical" evidence="10">
    <location>
        <begin position="136"/>
        <end position="154"/>
    </location>
</feature>
<dbReference type="GO" id="GO:0004169">
    <property type="term" value="F:dolichyl-phosphate-mannose-protein mannosyltransferase activity"/>
    <property type="evidence" value="ECO:0007669"/>
    <property type="project" value="UniProtKB-UniRule"/>
</dbReference>
<evidence type="ECO:0000256" key="1">
    <source>
        <dbReference type="ARBA" id="ARBA00004127"/>
    </source>
</evidence>
<feature type="transmembrane region" description="Helical" evidence="10">
    <location>
        <begin position="222"/>
        <end position="239"/>
    </location>
</feature>
<feature type="compositionally biased region" description="Low complexity" evidence="11">
    <location>
        <begin position="197"/>
        <end position="210"/>
    </location>
</feature>
<keyword evidence="8 10" id="KW-0472">Membrane</keyword>
<feature type="region of interest" description="Disordered" evidence="11">
    <location>
        <begin position="197"/>
        <end position="216"/>
    </location>
</feature>
<keyword evidence="15" id="KW-1185">Reference proteome</keyword>
<feature type="domain" description="ArnT-like N-terminal" evidence="12">
    <location>
        <begin position="22"/>
        <end position="179"/>
    </location>
</feature>
<dbReference type="GO" id="GO:0005886">
    <property type="term" value="C:plasma membrane"/>
    <property type="evidence" value="ECO:0007669"/>
    <property type="project" value="UniProtKB-SubCell"/>
</dbReference>
<organism evidence="14 15">
    <name type="scientific">Nesterenkonia cremea</name>
    <dbReference type="NCBI Taxonomy" id="1882340"/>
    <lineage>
        <taxon>Bacteria</taxon>
        <taxon>Bacillati</taxon>
        <taxon>Actinomycetota</taxon>
        <taxon>Actinomycetes</taxon>
        <taxon>Micrococcales</taxon>
        <taxon>Micrococcaceae</taxon>
        <taxon>Nesterenkonia</taxon>
    </lineage>
</organism>
<feature type="domain" description="Protein O-mannosyl-transferase C-terminal four TM" evidence="13">
    <location>
        <begin position="331"/>
        <end position="536"/>
    </location>
</feature>
<dbReference type="RefSeq" id="WP_229658839.1">
    <property type="nucleotide sequence ID" value="NZ_BMIS01000004.1"/>
</dbReference>
<feature type="transmembrane region" description="Helical" evidence="10">
    <location>
        <begin position="160"/>
        <end position="179"/>
    </location>
</feature>
<feature type="transmembrane region" description="Helical" evidence="10">
    <location>
        <begin position="496"/>
        <end position="517"/>
    </location>
</feature>
<name>A0A917AS71_9MICC</name>
<dbReference type="InterPro" id="IPR032421">
    <property type="entry name" value="PMT_4TMC"/>
</dbReference>
<sequence>MEEKLGARPHRPGLWGWLVPLLITVVAGALRLRGLSNPHLLIFDETYYAKDAYALLIAGHELVWPEGADDMWLSGSAAPTDEGSYVVHPPLGKWLIAIGLHLFGMESGFGWRVSAAVAGTLSVLLITLITQRMFRSVFLGAVAGVLTAVEGHHLVMSRVAMLDIFLMLFVLAAFGALLMDRCSTRRRLAAWVETHQTQPAQPDQPAEPAQPSHPEQPKGPWLLWRPWLFAAGILLGAATAVKLSALAFVAAFGIMVVLWDLQARRAAGIRRWAFSGLTRDTPWALITVLPLALFTYVSSWAGWLLSSSASHRQWHTQHEAEGLATLVPGPLRSLWAYHREATNFHQDLTSGHDYASSPWTWLFMGRPVSMHYQSYEHGESFPWDEDAVCRAQTCSSAILDLANPLIWWTALIGVVVVLLLWLGRRDWRYGAILAGYAGGFAVWLLFPDRTMFFFYTISFHPFVILTLVVLAALILRAGHRPDQSEERRRELQRRNTVIVLCYVLLAVAVSVFFLPLWTGELIPTDQWRLRMWLENWI</sequence>
<feature type="transmembrane region" description="Helical" evidence="10">
    <location>
        <begin position="12"/>
        <end position="30"/>
    </location>
</feature>
<dbReference type="EC" id="2.4.1.-" evidence="10"/>
<reference evidence="14" key="1">
    <citation type="journal article" date="2014" name="Int. J. Syst. Evol. Microbiol.">
        <title>Complete genome sequence of Corynebacterium casei LMG S-19264T (=DSM 44701T), isolated from a smear-ripened cheese.</title>
        <authorList>
            <consortium name="US DOE Joint Genome Institute (JGI-PGF)"/>
            <person name="Walter F."/>
            <person name="Albersmeier A."/>
            <person name="Kalinowski J."/>
            <person name="Ruckert C."/>
        </authorList>
    </citation>
    <scope>NUCLEOTIDE SEQUENCE</scope>
    <source>
        <strain evidence="14">CGMCC 1.15388</strain>
    </source>
</reference>
<evidence type="ECO:0000256" key="6">
    <source>
        <dbReference type="ARBA" id="ARBA00022692"/>
    </source>
</evidence>
<evidence type="ECO:0000313" key="14">
    <source>
        <dbReference type="EMBL" id="GGE66174.1"/>
    </source>
</evidence>
<feature type="transmembrane region" description="Helical" evidence="10">
    <location>
        <begin position="283"/>
        <end position="305"/>
    </location>
</feature>
<dbReference type="GO" id="GO:0012505">
    <property type="term" value="C:endomembrane system"/>
    <property type="evidence" value="ECO:0007669"/>
    <property type="project" value="UniProtKB-SubCell"/>
</dbReference>
<gene>
    <name evidence="14" type="ORF">GCM10011401_11790</name>
</gene>
<dbReference type="Proteomes" id="UP000633136">
    <property type="component" value="Unassembled WGS sequence"/>
</dbReference>
<evidence type="ECO:0000256" key="9">
    <source>
        <dbReference type="ARBA" id="ARBA00093617"/>
    </source>
</evidence>
<comment type="subcellular location">
    <subcellularLocation>
        <location evidence="10">Cell membrane</location>
    </subcellularLocation>
    <subcellularLocation>
        <location evidence="1">Endomembrane system</location>
        <topology evidence="1">Multi-pass membrane protein</topology>
    </subcellularLocation>
</comment>
<evidence type="ECO:0000256" key="4">
    <source>
        <dbReference type="ARBA" id="ARBA00022676"/>
    </source>
</evidence>
<evidence type="ECO:0000259" key="12">
    <source>
        <dbReference type="Pfam" id="PF02366"/>
    </source>
</evidence>
<comment type="caution">
    <text evidence="14">The sequence shown here is derived from an EMBL/GenBank/DDBJ whole genome shotgun (WGS) entry which is preliminary data.</text>
</comment>
<dbReference type="Pfam" id="PF16192">
    <property type="entry name" value="PMT_4TMC"/>
    <property type="match status" value="1"/>
</dbReference>
<feature type="transmembrane region" description="Helical" evidence="10">
    <location>
        <begin position="452"/>
        <end position="475"/>
    </location>
</feature>
<comment type="similarity">
    <text evidence="3 10">Belongs to the glycosyltransferase 39 family.</text>
</comment>